<dbReference type="Gene3D" id="2.40.128.150">
    <property type="entry name" value="Cysteine proteinases"/>
    <property type="match status" value="1"/>
</dbReference>
<evidence type="ECO:0000313" key="2">
    <source>
        <dbReference type="EMBL" id="GGM13173.1"/>
    </source>
</evidence>
<accession>A0A8H9GE27</accession>
<dbReference type="GO" id="GO:0016407">
    <property type="term" value="F:acetyltransferase activity"/>
    <property type="evidence" value="ECO:0007669"/>
    <property type="project" value="InterPro"/>
</dbReference>
<proteinExistence type="inferred from homology"/>
<sequence>MRAATLHVMGPGEGGDAVRGYLARLGIAGSPAADLATLVEIHRRHAERIPYENLHTMLGSPPAIDVGRTLERVAAGGNAGYCFHHNGILTAVLRALGYDVVPAWGHNWDDDAERRDVHVGHLALSVHGLPTDANPGGVWWPDVGCGDALHEPLPLLAGTYHQGPFTYRLEVRPGGWTFHHDPRGSFGAVDVVDEPLTAERAEAAHRSLTDPQGGAYARTLVVQRRLPDAAETLRGCQFTRIGSRPERIALTSYDDWRDALVSLGARLQGVDADALRGLFDRSLAAHRVWLASR</sequence>
<reference evidence="2" key="1">
    <citation type="journal article" date="2014" name="Int. J. Syst. Evol. Microbiol.">
        <title>Complete genome sequence of Corynebacterium casei LMG S-19264T (=DSM 44701T), isolated from a smear-ripened cheese.</title>
        <authorList>
            <consortium name="US DOE Joint Genome Institute (JGI-PGF)"/>
            <person name="Walter F."/>
            <person name="Albersmeier A."/>
            <person name="Kalinowski J."/>
            <person name="Ruckert C."/>
        </authorList>
    </citation>
    <scope>NUCLEOTIDE SEQUENCE</scope>
    <source>
        <strain evidence="2">JCM 3051</strain>
    </source>
</reference>
<keyword evidence="3" id="KW-1185">Reference proteome</keyword>
<dbReference type="PANTHER" id="PTHR11786:SF0">
    <property type="entry name" value="ARYLAMINE N-ACETYLTRANSFERASE 4-RELATED"/>
    <property type="match status" value="1"/>
</dbReference>
<dbReference type="InterPro" id="IPR001447">
    <property type="entry name" value="Arylamine_N-AcTrfase"/>
</dbReference>
<dbReference type="AlphaFoldDB" id="A0A8H9GE27"/>
<comment type="caution">
    <text evidence="2">The sequence shown here is derived from an EMBL/GenBank/DDBJ whole genome shotgun (WGS) entry which is preliminary data.</text>
</comment>
<dbReference type="Proteomes" id="UP000655589">
    <property type="component" value="Unassembled WGS sequence"/>
</dbReference>
<reference evidence="2" key="2">
    <citation type="submission" date="2020-09" db="EMBL/GenBank/DDBJ databases">
        <authorList>
            <person name="Sun Q."/>
            <person name="Ohkuma M."/>
        </authorList>
    </citation>
    <scope>NUCLEOTIDE SEQUENCE</scope>
    <source>
        <strain evidence="2">JCM 3051</strain>
    </source>
</reference>
<name>A0A8H9GE27_9MICO</name>
<dbReference type="EMBL" id="BMPT01000002">
    <property type="protein sequence ID" value="GGM13173.1"/>
    <property type="molecule type" value="Genomic_DNA"/>
</dbReference>
<protein>
    <submittedName>
        <fullName evidence="2">Arylamine N-acetyltransferase</fullName>
    </submittedName>
</protein>
<dbReference type="SUPFAM" id="SSF54001">
    <property type="entry name" value="Cysteine proteinases"/>
    <property type="match status" value="1"/>
</dbReference>
<dbReference type="Gene3D" id="3.30.2140.10">
    <property type="entry name" value="Arylamine N-acetyltransferase"/>
    <property type="match status" value="1"/>
</dbReference>
<dbReference type="InterPro" id="IPR038765">
    <property type="entry name" value="Papain-like_cys_pep_sf"/>
</dbReference>
<comment type="similarity">
    <text evidence="1">Belongs to the arylamine N-acetyltransferase family.</text>
</comment>
<keyword evidence="2" id="KW-0808">Transferase</keyword>
<organism evidence="2 3">
    <name type="scientific">Promicromonospora citrea</name>
    <dbReference type="NCBI Taxonomy" id="43677"/>
    <lineage>
        <taxon>Bacteria</taxon>
        <taxon>Bacillati</taxon>
        <taxon>Actinomycetota</taxon>
        <taxon>Actinomycetes</taxon>
        <taxon>Micrococcales</taxon>
        <taxon>Promicromonosporaceae</taxon>
        <taxon>Promicromonospora</taxon>
    </lineage>
</organism>
<dbReference type="Pfam" id="PF00797">
    <property type="entry name" value="Acetyltransf_2"/>
    <property type="match status" value="1"/>
</dbReference>
<dbReference type="PANTHER" id="PTHR11786">
    <property type="entry name" value="N-HYDROXYARYLAMINE O-ACETYLTRANSFERASE"/>
    <property type="match status" value="1"/>
</dbReference>
<evidence type="ECO:0000313" key="3">
    <source>
        <dbReference type="Proteomes" id="UP000655589"/>
    </source>
</evidence>
<gene>
    <name evidence="2" type="primary">nat</name>
    <name evidence="2" type="ORF">GCM10010102_05940</name>
</gene>
<evidence type="ECO:0000256" key="1">
    <source>
        <dbReference type="ARBA" id="ARBA00006547"/>
    </source>
</evidence>